<evidence type="ECO:0000313" key="1">
    <source>
        <dbReference type="EMBL" id="OHV93790.1"/>
    </source>
</evidence>
<evidence type="ECO:0008006" key="3">
    <source>
        <dbReference type="Google" id="ProtNLM"/>
    </source>
</evidence>
<dbReference type="Proteomes" id="UP000179840">
    <property type="component" value="Unassembled WGS sequence"/>
</dbReference>
<dbReference type="EMBL" id="LFKP01000016">
    <property type="protein sequence ID" value="OHV93790.1"/>
    <property type="molecule type" value="Genomic_DNA"/>
</dbReference>
<dbReference type="InterPro" id="IPR021634">
    <property type="entry name" value="DUF3240"/>
</dbReference>
<keyword evidence="1" id="KW-0614">Plasmid</keyword>
<protein>
    <recommendedName>
        <fullName evidence="3">DUF3240 domain-containing protein</fullName>
    </recommendedName>
</protein>
<geneLocation type="plasmid" evidence="1">
    <name>pMEG01</name>
</geneLocation>
<comment type="caution">
    <text evidence="1">The sequence shown here is derived from an EMBL/GenBank/DDBJ whole genome shotgun (WGS) entry which is preliminary data.</text>
</comment>
<dbReference type="Pfam" id="PF11582">
    <property type="entry name" value="DUF3240"/>
    <property type="match status" value="1"/>
</dbReference>
<organism evidence="1 2">
    <name type="scientific">Janthinobacterium lividum</name>
    <dbReference type="NCBI Taxonomy" id="29581"/>
    <lineage>
        <taxon>Bacteria</taxon>
        <taxon>Pseudomonadati</taxon>
        <taxon>Pseudomonadota</taxon>
        <taxon>Betaproteobacteria</taxon>
        <taxon>Burkholderiales</taxon>
        <taxon>Oxalobacteraceae</taxon>
        <taxon>Janthinobacterium</taxon>
    </lineage>
</organism>
<proteinExistence type="predicted"/>
<accession>A0A1S1TZX1</accession>
<reference evidence="1 2" key="1">
    <citation type="submission" date="2015-06" db="EMBL/GenBank/DDBJ databases">
        <title>Draft genome sequencing of a biphenyl-degrading bacterium, Janthinobacterium lividum MEG1.</title>
        <authorList>
            <person name="Shimodaira J."/>
            <person name="Hatta T."/>
        </authorList>
    </citation>
    <scope>NUCLEOTIDE SEQUENCE [LARGE SCALE GENOMIC DNA]</scope>
    <source>
        <strain evidence="1 2">MEG1</strain>
        <plasmid evidence="1">pMEG01</plasmid>
    </source>
</reference>
<dbReference type="AlphaFoldDB" id="A0A1S1TZX1"/>
<dbReference type="Gene3D" id="3.30.70.120">
    <property type="match status" value="1"/>
</dbReference>
<evidence type="ECO:0000313" key="2">
    <source>
        <dbReference type="Proteomes" id="UP000179840"/>
    </source>
</evidence>
<name>A0A1S1TZX1_9BURK</name>
<dbReference type="RefSeq" id="WP_071080492.1">
    <property type="nucleotide sequence ID" value="NZ_LFKP01000016.1"/>
</dbReference>
<sequence>MTELCLTLLCSPALEERVLDTLLMSSEISLFTSTAAAAHGLAHDRLSATEQVLGLAKMTRIDALLPEAHREKVLTMLRQVLQGGGVRYWLTPITEAGELL</sequence>
<dbReference type="InterPro" id="IPR015867">
    <property type="entry name" value="N-reg_PII/ATP_PRibTrfase_C"/>
</dbReference>
<gene>
    <name evidence="1" type="ORF">AKG95_29100</name>
</gene>